<dbReference type="InterPro" id="IPR002477">
    <property type="entry name" value="Peptidoglycan-bd-like"/>
</dbReference>
<dbReference type="InterPro" id="IPR036365">
    <property type="entry name" value="PGBD-like_sf"/>
</dbReference>
<dbReference type="Pfam" id="PF01471">
    <property type="entry name" value="PG_binding_1"/>
    <property type="match status" value="1"/>
</dbReference>
<proteinExistence type="predicted"/>
<evidence type="ECO:0000313" key="4">
    <source>
        <dbReference type="Proteomes" id="UP000233534"/>
    </source>
</evidence>
<dbReference type="AlphaFoldDB" id="A0A2K9DYU7"/>
<name>A0A2K9DYU7_9FIRM</name>
<accession>A0A2K9DYU7</accession>
<organism evidence="3 4">
    <name type="scientific">Acetivibrio saccincola</name>
    <dbReference type="NCBI Taxonomy" id="1677857"/>
    <lineage>
        <taxon>Bacteria</taxon>
        <taxon>Bacillati</taxon>
        <taxon>Bacillota</taxon>
        <taxon>Clostridia</taxon>
        <taxon>Eubacteriales</taxon>
        <taxon>Oscillospiraceae</taxon>
        <taxon>Acetivibrio</taxon>
    </lineage>
</organism>
<dbReference type="Gene3D" id="1.10.101.10">
    <property type="entry name" value="PGBD-like superfamily/PGBD"/>
    <property type="match status" value="1"/>
</dbReference>
<dbReference type="RefSeq" id="WP_101299303.1">
    <property type="nucleotide sequence ID" value="NZ_CP025197.1"/>
</dbReference>
<gene>
    <name evidence="3" type="ORF">HVS_03570</name>
</gene>
<reference evidence="3 4" key="1">
    <citation type="submission" date="2017-12" db="EMBL/GenBank/DDBJ databases">
        <title>Complete genome sequence of Herbivorax saccincola GGR1, a novel Cellulosome-producing hydrolytic bacterium in a thermophilic biogas plant, established by Illumina and Nanopore MinION sequencing.</title>
        <authorList>
            <person name="Pechtl A."/>
            <person name="Ruckert C."/>
            <person name="Koeck D.E."/>
            <person name="Maus I."/>
            <person name="Winkler A."/>
            <person name="Kalinowski J."/>
            <person name="Puhler A."/>
            <person name="Schwarz W.W."/>
            <person name="Zverlov V.V."/>
            <person name="Schluter A."/>
            <person name="Liebl W."/>
        </authorList>
    </citation>
    <scope>NUCLEOTIDE SEQUENCE [LARGE SCALE GENOMIC DNA]</scope>
    <source>
        <strain evidence="4">SR1</strain>
    </source>
</reference>
<evidence type="ECO:0000259" key="2">
    <source>
        <dbReference type="Pfam" id="PF01471"/>
    </source>
</evidence>
<dbReference type="KEGG" id="hsc:HVS_03570"/>
<protein>
    <recommendedName>
        <fullName evidence="2">Peptidoglycan binding-like domain-containing protein</fullName>
    </recommendedName>
</protein>
<evidence type="ECO:0000313" key="3">
    <source>
        <dbReference type="EMBL" id="AUG56662.1"/>
    </source>
</evidence>
<evidence type="ECO:0000256" key="1">
    <source>
        <dbReference type="SAM" id="Coils"/>
    </source>
</evidence>
<sequence length="438" mass="48353">MSLISVDTEALKDIEKKFGTLSQKIGQTESNLKSIRSNLDSDIKNRNGIDSKLQNLIKELDEEERVLNQAKQFLSKTIKQYQDLEKSMQNKVNEINGDTKPKKNIFSKIFDAVTSPIKKNIEIIQKIISLPVIIGSTIIGNTVIKGVGDILSEEGSKVTNEPLEEKKEKSENSSIPPLSGVLSYNPNVYSEEVLMMQRRLNEIYAGVSGYTKIKEDGYFGSETLAAVNRYKEEHGLWNFGEYEGKVGETTWNHMFTSEPKVNSTGGQGNDKPVIANSQGSGNGLTDAPIELLGQAQVYAEFGGARRIVSLTDLQSGKTFNISWASSPGYHTDWSPATAEDVEIIKSILPNGEWSWDPRPAVVTIDGRQIAVGIHLRPHAQNFAPGNGLPSASNERPKDGWGPGGHMCMYYGDSPPNNSDWDKRMNEAARIAFNWGKGE</sequence>
<dbReference type="Proteomes" id="UP000233534">
    <property type="component" value="Chromosome"/>
</dbReference>
<dbReference type="InterPro" id="IPR036366">
    <property type="entry name" value="PGBDSf"/>
</dbReference>
<feature type="domain" description="Peptidoglycan binding-like" evidence="2">
    <location>
        <begin position="190"/>
        <end position="254"/>
    </location>
</feature>
<keyword evidence="4" id="KW-1185">Reference proteome</keyword>
<dbReference type="EMBL" id="CP025197">
    <property type="protein sequence ID" value="AUG56662.1"/>
    <property type="molecule type" value="Genomic_DNA"/>
</dbReference>
<feature type="coiled-coil region" evidence="1">
    <location>
        <begin position="46"/>
        <end position="98"/>
    </location>
</feature>
<keyword evidence="1" id="KW-0175">Coiled coil</keyword>
<dbReference type="SUPFAM" id="SSF47090">
    <property type="entry name" value="PGBD-like"/>
    <property type="match status" value="1"/>
</dbReference>